<dbReference type="CDD" id="cd05271">
    <property type="entry name" value="NDUFA9_like_SDR_a"/>
    <property type="match status" value="1"/>
</dbReference>
<dbReference type="Pfam" id="PF01370">
    <property type="entry name" value="Epimerase"/>
    <property type="match status" value="1"/>
</dbReference>
<dbReference type="PANTHER" id="PTHR12126">
    <property type="entry name" value="NADH-UBIQUINONE OXIDOREDUCTASE 39 KDA SUBUNIT-RELATED"/>
    <property type="match status" value="1"/>
</dbReference>
<dbReference type="InterPro" id="IPR036291">
    <property type="entry name" value="NAD(P)-bd_dom_sf"/>
</dbReference>
<dbReference type="InterPro" id="IPR001509">
    <property type="entry name" value="Epimerase_deHydtase"/>
</dbReference>
<dbReference type="OrthoDB" id="9776313at2"/>
<keyword evidence="3" id="KW-1185">Reference proteome</keyword>
<organism evidence="2 3">
    <name type="scientific">Sphingomonas desiccabilis</name>
    <dbReference type="NCBI Taxonomy" id="429134"/>
    <lineage>
        <taxon>Bacteria</taxon>
        <taxon>Pseudomonadati</taxon>
        <taxon>Pseudomonadota</taxon>
        <taxon>Alphaproteobacteria</taxon>
        <taxon>Sphingomonadales</taxon>
        <taxon>Sphingomonadaceae</taxon>
        <taxon>Sphingomonas</taxon>
    </lineage>
</organism>
<dbReference type="SUPFAM" id="SSF51735">
    <property type="entry name" value="NAD(P)-binding Rossmann-fold domains"/>
    <property type="match status" value="1"/>
</dbReference>
<evidence type="ECO:0000313" key="3">
    <source>
        <dbReference type="Proteomes" id="UP000292347"/>
    </source>
</evidence>
<feature type="domain" description="NAD-dependent epimerase/dehydratase" evidence="1">
    <location>
        <begin position="6"/>
        <end position="211"/>
    </location>
</feature>
<dbReference type="PANTHER" id="PTHR12126:SF11">
    <property type="entry name" value="NADH DEHYDROGENASE [UBIQUINONE] 1 ALPHA SUBCOMPLEX SUBUNIT 9, MITOCHONDRIAL"/>
    <property type="match status" value="1"/>
</dbReference>
<reference evidence="2 3" key="1">
    <citation type="submission" date="2019-01" db="EMBL/GenBank/DDBJ databases">
        <title>Sphingomonas mucosissima sp. nov. and Sphingomonas desiccabilis sp. nov., from biological soil crusts in the Colorado Plateau, USA.</title>
        <authorList>
            <person name="Zhu D."/>
        </authorList>
    </citation>
    <scope>NUCLEOTIDE SEQUENCE [LARGE SCALE GENOMIC DNA]</scope>
    <source>
        <strain evidence="2 3">CP1D</strain>
    </source>
</reference>
<gene>
    <name evidence="2" type="ORF">EO081_08565</name>
</gene>
<accession>A0A4Q2IS12</accession>
<protein>
    <submittedName>
        <fullName evidence="2">Complex I NDUFA9 subunit family protein</fullName>
    </submittedName>
</protein>
<dbReference type="GO" id="GO:0044877">
    <property type="term" value="F:protein-containing complex binding"/>
    <property type="evidence" value="ECO:0007669"/>
    <property type="project" value="TreeGrafter"/>
</dbReference>
<dbReference type="EMBL" id="SDPT01000002">
    <property type="protein sequence ID" value="RXZ31305.1"/>
    <property type="molecule type" value="Genomic_DNA"/>
</dbReference>
<name>A0A4Q2IS12_9SPHN</name>
<evidence type="ECO:0000259" key="1">
    <source>
        <dbReference type="Pfam" id="PF01370"/>
    </source>
</evidence>
<dbReference type="Gene3D" id="3.40.50.720">
    <property type="entry name" value="NAD(P)-binding Rossmann-like Domain"/>
    <property type="match status" value="1"/>
</dbReference>
<dbReference type="Proteomes" id="UP000292347">
    <property type="component" value="Unassembled WGS sequence"/>
</dbReference>
<dbReference type="InterPro" id="IPR051207">
    <property type="entry name" value="ComplexI_NDUFA9_subunit"/>
</dbReference>
<sequence length="309" mass="32834">MKNKVITLIGGGGFVGRYVAQALLRRGARVRIAQRDPRQAYFLRTQSALGQTQFIAADVRRPDTIARAMMGADAVVNLAGTLGGDADAVQAKGAAAVAEAARAAGVEALIHVSAIGADAGGETPYARSKGEGEAAVRQHFPNATILRPSLIFGREDQFANRFARMIEKLPVVPVIAPRTRFQPVYVVDVAAAAVAALEDPERFGGRTFELGGPDVLSMAELIRQIASLLDRKIRTVELGTGTAGLVAALPGTPITRDQLRMLGHDNLVSPGAEGLAELGVTPTPFEAVAPQWLVQFRRYGRFSRHAHTA</sequence>
<dbReference type="AlphaFoldDB" id="A0A4Q2IS12"/>
<comment type="caution">
    <text evidence="2">The sequence shown here is derived from an EMBL/GenBank/DDBJ whole genome shotgun (WGS) entry which is preliminary data.</text>
</comment>
<dbReference type="RefSeq" id="WP_129341559.1">
    <property type="nucleotide sequence ID" value="NZ_JACIDD010000002.1"/>
</dbReference>
<proteinExistence type="predicted"/>
<evidence type="ECO:0000313" key="2">
    <source>
        <dbReference type="EMBL" id="RXZ31305.1"/>
    </source>
</evidence>